<dbReference type="FunCoup" id="G8JMA1">
    <property type="interactions" value="171"/>
</dbReference>
<dbReference type="SUPFAM" id="SSF74924">
    <property type="entry name" value="Cap-Gly domain"/>
    <property type="match status" value="1"/>
</dbReference>
<dbReference type="PROSITE" id="PS00845">
    <property type="entry name" value="CAP_GLY_1"/>
    <property type="match status" value="1"/>
</dbReference>
<dbReference type="InterPro" id="IPR036859">
    <property type="entry name" value="CAP-Gly_dom_sf"/>
</dbReference>
<dbReference type="KEGG" id="erc:Ecym_1052"/>
<dbReference type="GO" id="GO:0005876">
    <property type="term" value="C:spindle microtubule"/>
    <property type="evidence" value="ECO:0007669"/>
    <property type="project" value="EnsemblFungi"/>
</dbReference>
<dbReference type="GO" id="GO:0030543">
    <property type="term" value="P:2-micrometer plasmid partitioning"/>
    <property type="evidence" value="ECO:0007669"/>
    <property type="project" value="EnsemblFungi"/>
</dbReference>
<dbReference type="GO" id="GO:0000776">
    <property type="term" value="C:kinetochore"/>
    <property type="evidence" value="ECO:0007669"/>
    <property type="project" value="EnsemblFungi"/>
</dbReference>
<keyword evidence="5" id="KW-1185">Reference proteome</keyword>
<dbReference type="GO" id="GO:0019894">
    <property type="term" value="F:kinesin binding"/>
    <property type="evidence" value="ECO:0007669"/>
    <property type="project" value="EnsemblFungi"/>
</dbReference>
<name>G8JMA1_ERECY</name>
<protein>
    <recommendedName>
        <fullName evidence="3">CAP-Gly domain-containing protein</fullName>
    </recommendedName>
</protein>
<evidence type="ECO:0000256" key="2">
    <source>
        <dbReference type="SAM" id="MobiDB-lite"/>
    </source>
</evidence>
<dbReference type="STRING" id="931890.G8JMA1"/>
<evidence type="ECO:0000259" key="3">
    <source>
        <dbReference type="PROSITE" id="PS50245"/>
    </source>
</evidence>
<evidence type="ECO:0000256" key="1">
    <source>
        <dbReference type="SAM" id="Coils"/>
    </source>
</evidence>
<dbReference type="PROSITE" id="PS50245">
    <property type="entry name" value="CAP_GLY_2"/>
    <property type="match status" value="1"/>
</dbReference>
<dbReference type="GeneID" id="11471326"/>
<dbReference type="InParanoid" id="G8JMA1"/>
<dbReference type="InterPro" id="IPR000938">
    <property type="entry name" value="CAP-Gly_domain"/>
</dbReference>
<dbReference type="GO" id="GO:0000022">
    <property type="term" value="P:mitotic spindle elongation"/>
    <property type="evidence" value="ECO:0007669"/>
    <property type="project" value="EnsemblFungi"/>
</dbReference>
<accession>G8JMA1</accession>
<dbReference type="GO" id="GO:0031115">
    <property type="term" value="P:negative regulation of microtubule polymerization"/>
    <property type="evidence" value="ECO:0007669"/>
    <property type="project" value="EnsemblFungi"/>
</dbReference>
<proteinExistence type="predicted"/>
<evidence type="ECO:0000313" key="4">
    <source>
        <dbReference type="EMBL" id="AET37310.1"/>
    </source>
</evidence>
<dbReference type="OMA" id="YQKKIGC"/>
<dbReference type="EMBL" id="CP002497">
    <property type="protein sequence ID" value="AET37310.1"/>
    <property type="molecule type" value="Genomic_DNA"/>
</dbReference>
<dbReference type="GO" id="GO:0035371">
    <property type="term" value="C:microtubule plus-end"/>
    <property type="evidence" value="ECO:0007669"/>
    <property type="project" value="EnsemblFungi"/>
</dbReference>
<feature type="region of interest" description="Disordered" evidence="2">
    <location>
        <begin position="107"/>
        <end position="182"/>
    </location>
</feature>
<dbReference type="Proteomes" id="UP000006790">
    <property type="component" value="Chromosome 1"/>
</dbReference>
<dbReference type="GO" id="GO:0007020">
    <property type="term" value="P:microtubule nucleation"/>
    <property type="evidence" value="ECO:0007669"/>
    <property type="project" value="EnsemblFungi"/>
</dbReference>
<dbReference type="HOGENOM" id="CLU_031641_0_0_1"/>
<feature type="compositionally biased region" description="Acidic residues" evidence="2">
    <location>
        <begin position="166"/>
        <end position="182"/>
    </location>
</feature>
<keyword evidence="1" id="KW-0175">Coiled coil</keyword>
<reference evidence="5" key="1">
    <citation type="journal article" date="2012" name="G3 (Bethesda)">
        <title>Pichia sorbitophila, an interspecies yeast hybrid reveals early steps of genome resolution following polyploidization.</title>
        <authorList>
            <person name="Leh Louis V."/>
            <person name="Despons L."/>
            <person name="Friedrich A."/>
            <person name="Martin T."/>
            <person name="Durrens P."/>
            <person name="Casaregola S."/>
            <person name="Neuveglise C."/>
            <person name="Fairhead C."/>
            <person name="Marck C."/>
            <person name="Cruz J.A."/>
            <person name="Straub M.L."/>
            <person name="Kugler V."/>
            <person name="Sacerdot C."/>
            <person name="Uzunov Z."/>
            <person name="Thierry A."/>
            <person name="Weiss S."/>
            <person name="Bleykasten C."/>
            <person name="De Montigny J."/>
            <person name="Jacques N."/>
            <person name="Jung P."/>
            <person name="Lemaire M."/>
            <person name="Mallet S."/>
            <person name="Morel G."/>
            <person name="Richard G.F."/>
            <person name="Sarkar A."/>
            <person name="Savel G."/>
            <person name="Schacherer J."/>
            <person name="Seret M.L."/>
            <person name="Talla E."/>
            <person name="Samson G."/>
            <person name="Jubin C."/>
            <person name="Poulain J."/>
            <person name="Vacherie B."/>
            <person name="Barbe V."/>
            <person name="Pelletier E."/>
            <person name="Sherman D.J."/>
            <person name="Westhof E."/>
            <person name="Weissenbach J."/>
            <person name="Baret P.V."/>
            <person name="Wincker P."/>
            <person name="Gaillardin C."/>
            <person name="Dujon B."/>
            <person name="Souciet J.L."/>
        </authorList>
    </citation>
    <scope>NUCLEOTIDE SEQUENCE [LARGE SCALE GENOMIC DNA]</scope>
    <source>
        <strain evidence="5">CBS 270.75 / DBVPG 7215 / KCTC 17166 / NRRL Y-17582</strain>
    </source>
</reference>
<dbReference type="eggNOG" id="KOG4568">
    <property type="taxonomic scope" value="Eukaryota"/>
</dbReference>
<feature type="coiled-coil region" evidence="1">
    <location>
        <begin position="250"/>
        <end position="428"/>
    </location>
</feature>
<dbReference type="RefSeq" id="XP_003644127.1">
    <property type="nucleotide sequence ID" value="XM_003644079.1"/>
</dbReference>
<organism evidence="4 5">
    <name type="scientific">Eremothecium cymbalariae (strain CBS 270.75 / DBVPG 7215 / KCTC 17166 / NRRL Y-17582)</name>
    <name type="common">Yeast</name>
    <dbReference type="NCBI Taxonomy" id="931890"/>
    <lineage>
        <taxon>Eukaryota</taxon>
        <taxon>Fungi</taxon>
        <taxon>Dikarya</taxon>
        <taxon>Ascomycota</taxon>
        <taxon>Saccharomycotina</taxon>
        <taxon>Saccharomycetes</taxon>
        <taxon>Saccharomycetales</taxon>
        <taxon>Saccharomycetaceae</taxon>
        <taxon>Eremothecium</taxon>
    </lineage>
</organism>
<feature type="domain" description="CAP-Gly" evidence="3">
    <location>
        <begin position="27"/>
        <end position="70"/>
    </location>
</feature>
<evidence type="ECO:0000313" key="5">
    <source>
        <dbReference type="Proteomes" id="UP000006790"/>
    </source>
</evidence>
<dbReference type="GO" id="GO:1902440">
    <property type="term" value="P:protein localization to mitotic spindle pole body"/>
    <property type="evidence" value="ECO:0007669"/>
    <property type="project" value="EnsemblFungi"/>
</dbReference>
<dbReference type="Pfam" id="PF01302">
    <property type="entry name" value="CAP_GLY"/>
    <property type="match status" value="1"/>
</dbReference>
<gene>
    <name evidence="4" type="ordered locus">Ecym_1052</name>
</gene>
<dbReference type="GO" id="GO:0043332">
    <property type="term" value="C:mating projection tip"/>
    <property type="evidence" value="ECO:0007669"/>
    <property type="project" value="EnsemblFungi"/>
</dbReference>
<sequence>MTEKYQGKIGTFLQIPNVGKGQLKYIGLVEGKQGLFVGVDLLANIGKNDGTYRGKRYFETEYPQSGLFIQLQKVSWLLEQNSDMIASSTATAVGNTSVQNNQLSIMGSTSTLGSGATPSTAAKGRNRTNSVIYRSPTPRRVTSRAASMMSRKTQASEQSDFFSDSMEVEDNGNSDVDELDEDDDGDVVDVANAETVSNNDKNSIFLTPKDFKRRSVSYESRIKQQREEIMHYKRLLDDQRIVLEEIQPAIDDYEDKLQYLEAEKNRLQAILQAERENQNRQKQYFEAEHEQLLSVVDELHKEIKENEERMIRQRRRQTVILEDDTQVAELESLKYENDDLKKQLQALKRKQDELEKLRFKWDTEREKLTTHNNSLNQEFDAISRELVDTQRRLDDVIQSQSMKSNTDVASYQSEIEMLRRELEEARSLIGIKSPGMSSRGLVDANDQPKIPGESLPLYDARKNKDAAAGRLLWCALCEKDGHSAFECTEVAF</sequence>
<feature type="compositionally biased region" description="Polar residues" evidence="2">
    <location>
        <begin position="150"/>
        <end position="162"/>
    </location>
</feature>
<dbReference type="Gene3D" id="6.10.250.3110">
    <property type="match status" value="1"/>
</dbReference>
<dbReference type="GO" id="GO:0005938">
    <property type="term" value="C:cell cortex"/>
    <property type="evidence" value="ECO:0007669"/>
    <property type="project" value="EnsemblFungi"/>
</dbReference>
<dbReference type="GO" id="GO:0000742">
    <property type="term" value="P:karyogamy involved in conjugation with cellular fusion"/>
    <property type="evidence" value="ECO:0007669"/>
    <property type="project" value="EnsemblFungi"/>
</dbReference>
<dbReference type="SMART" id="SM01052">
    <property type="entry name" value="CAP_GLY"/>
    <property type="match status" value="1"/>
</dbReference>
<feature type="compositionally biased region" description="Polar residues" evidence="2">
    <location>
        <begin position="107"/>
        <end position="120"/>
    </location>
</feature>
<dbReference type="AlphaFoldDB" id="G8JMA1"/>
<dbReference type="Gene3D" id="2.30.30.190">
    <property type="entry name" value="CAP Gly-rich-like domain"/>
    <property type="match status" value="1"/>
</dbReference>
<dbReference type="GO" id="GO:0005816">
    <property type="term" value="C:spindle pole body"/>
    <property type="evidence" value="ECO:0007669"/>
    <property type="project" value="EnsemblFungi"/>
</dbReference>
<dbReference type="OrthoDB" id="2130750at2759"/>
<dbReference type="GO" id="GO:0008017">
    <property type="term" value="F:microtubule binding"/>
    <property type="evidence" value="ECO:0007669"/>
    <property type="project" value="EnsemblFungi"/>
</dbReference>
<dbReference type="GO" id="GO:0000743">
    <property type="term" value="P:nuclear migration involved in conjugation with cellular fusion"/>
    <property type="evidence" value="ECO:0007669"/>
    <property type="project" value="EnsemblFungi"/>
</dbReference>